<evidence type="ECO:0000256" key="6">
    <source>
        <dbReference type="ARBA" id="ARBA00022895"/>
    </source>
</evidence>
<name>E4UNM3_ARTGP</name>
<dbReference type="SMART" id="SM00976">
    <property type="entry name" value="Telo_bind"/>
    <property type="match status" value="1"/>
</dbReference>
<evidence type="ECO:0000256" key="4">
    <source>
        <dbReference type="ARBA" id="ARBA00015253"/>
    </source>
</evidence>
<evidence type="ECO:0000313" key="12">
    <source>
        <dbReference type="Proteomes" id="UP000002669"/>
    </source>
</evidence>
<evidence type="ECO:0000256" key="9">
    <source>
        <dbReference type="SAM" id="MobiDB-lite"/>
    </source>
</evidence>
<accession>E4UNM3</accession>
<evidence type="ECO:0000256" key="5">
    <source>
        <dbReference type="ARBA" id="ARBA00022454"/>
    </source>
</evidence>
<dbReference type="InterPro" id="IPR032042">
    <property type="entry name" value="POT1PC"/>
</dbReference>
<organism evidence="12">
    <name type="scientific">Arthroderma gypseum (strain ATCC MYA-4604 / CBS 118893)</name>
    <name type="common">Microsporum gypseum</name>
    <dbReference type="NCBI Taxonomy" id="535722"/>
    <lineage>
        <taxon>Eukaryota</taxon>
        <taxon>Fungi</taxon>
        <taxon>Dikarya</taxon>
        <taxon>Ascomycota</taxon>
        <taxon>Pezizomycotina</taxon>
        <taxon>Eurotiomycetes</taxon>
        <taxon>Eurotiomycetidae</taxon>
        <taxon>Onygenales</taxon>
        <taxon>Arthrodermataceae</taxon>
        <taxon>Nannizzia</taxon>
    </lineage>
</organism>
<keyword evidence="6" id="KW-0779">Telomere</keyword>
<feature type="region of interest" description="Disordered" evidence="9">
    <location>
        <begin position="346"/>
        <end position="403"/>
    </location>
</feature>
<protein>
    <recommendedName>
        <fullName evidence="4">Protection of telomeres protein 1</fullName>
    </recommendedName>
</protein>
<dbReference type="Gene3D" id="2.40.50.140">
    <property type="entry name" value="Nucleic acid-binding proteins"/>
    <property type="match status" value="2"/>
</dbReference>
<feature type="domain" description="Telomeric single stranded DNA binding POT1/Cdc13" evidence="10">
    <location>
        <begin position="8"/>
        <end position="143"/>
    </location>
</feature>
<comment type="similarity">
    <text evidence="3">Belongs to the telombin family.</text>
</comment>
<dbReference type="AlphaFoldDB" id="E4UNM3"/>
<dbReference type="VEuPathDB" id="FungiDB:MGYG_03425"/>
<dbReference type="InParanoid" id="E4UNM3"/>
<dbReference type="InterPro" id="IPR011564">
    <property type="entry name" value="Telomer_end-bd_POT1/Cdc13"/>
</dbReference>
<gene>
    <name evidence="11" type="ORF">MGYG_03425</name>
</gene>
<evidence type="ECO:0000256" key="3">
    <source>
        <dbReference type="ARBA" id="ARBA00008442"/>
    </source>
</evidence>
<dbReference type="OMA" id="WEPHASF"/>
<evidence type="ECO:0000256" key="1">
    <source>
        <dbReference type="ARBA" id="ARBA00004123"/>
    </source>
</evidence>
<dbReference type="GeneID" id="10031214"/>
<dbReference type="EMBL" id="DS989823">
    <property type="protein sequence ID" value="EFR00421.1"/>
    <property type="molecule type" value="Genomic_DNA"/>
</dbReference>
<dbReference type="Pfam" id="PF16686">
    <property type="entry name" value="POT1PC"/>
    <property type="match status" value="1"/>
</dbReference>
<dbReference type="GO" id="GO:0032210">
    <property type="term" value="P:regulation of telomere maintenance via telomerase"/>
    <property type="evidence" value="ECO:0007669"/>
    <property type="project" value="TreeGrafter"/>
</dbReference>
<dbReference type="InterPro" id="IPR012340">
    <property type="entry name" value="NA-bd_OB-fold"/>
</dbReference>
<evidence type="ECO:0000259" key="10">
    <source>
        <dbReference type="SMART" id="SM00976"/>
    </source>
</evidence>
<keyword evidence="5" id="KW-0158">Chromosome</keyword>
<proteinExistence type="inferred from homology"/>
<dbReference type="GO" id="GO:0010521">
    <property type="term" value="F:telomerase inhibitor activity"/>
    <property type="evidence" value="ECO:0007669"/>
    <property type="project" value="TreeGrafter"/>
</dbReference>
<evidence type="ECO:0000313" key="11">
    <source>
        <dbReference type="EMBL" id="EFR00421.1"/>
    </source>
</evidence>
<keyword evidence="8" id="KW-0539">Nucleus</keyword>
<comment type="subcellular location">
    <subcellularLocation>
        <location evidence="2">Chromosome</location>
        <location evidence="2">Telomere</location>
    </subcellularLocation>
    <subcellularLocation>
        <location evidence="1">Nucleus</location>
    </subcellularLocation>
</comment>
<dbReference type="STRING" id="535722.E4UNM3"/>
<dbReference type="GO" id="GO:0098505">
    <property type="term" value="F:G-rich strand telomeric DNA binding"/>
    <property type="evidence" value="ECO:0007669"/>
    <property type="project" value="TreeGrafter"/>
</dbReference>
<dbReference type="OrthoDB" id="2186770at2759"/>
<dbReference type="Proteomes" id="UP000002669">
    <property type="component" value="Unassembled WGS sequence"/>
</dbReference>
<dbReference type="PANTHER" id="PTHR14513">
    <property type="entry name" value="PROTECTION OF TELOMERES 1"/>
    <property type="match status" value="1"/>
</dbReference>
<dbReference type="RefSeq" id="XP_003175903.1">
    <property type="nucleotide sequence ID" value="XM_003175855.1"/>
</dbReference>
<dbReference type="InterPro" id="IPR028389">
    <property type="entry name" value="POT1"/>
</dbReference>
<dbReference type="PANTHER" id="PTHR14513:SF0">
    <property type="entry name" value="PROTECTION OF TELOMERES PROTEIN 1"/>
    <property type="match status" value="1"/>
</dbReference>
<dbReference type="Pfam" id="PF02765">
    <property type="entry name" value="POT1"/>
    <property type="match status" value="1"/>
</dbReference>
<keyword evidence="12" id="KW-1185">Reference proteome</keyword>
<feature type="compositionally biased region" description="Basic and acidic residues" evidence="9">
    <location>
        <begin position="368"/>
        <end position="379"/>
    </location>
</feature>
<dbReference type="eggNOG" id="KOG4757">
    <property type="taxonomic scope" value="Eukaryota"/>
</dbReference>
<dbReference type="FunFam" id="2.40.50.140:FF:000303">
    <property type="entry name" value="Protection of telomeres protein 1"/>
    <property type="match status" value="1"/>
</dbReference>
<dbReference type="SUPFAM" id="SSF50249">
    <property type="entry name" value="Nucleic acid-binding proteins"/>
    <property type="match status" value="2"/>
</dbReference>
<reference evidence="12" key="1">
    <citation type="journal article" date="2012" name="MBio">
        <title>Comparative genome analysis of Trichophyton rubrum and related dermatophytes reveals candidate genes involved in infection.</title>
        <authorList>
            <person name="Martinez D.A."/>
            <person name="Oliver B.G."/>
            <person name="Graeser Y."/>
            <person name="Goldberg J.M."/>
            <person name="Li W."/>
            <person name="Martinez-Rossi N.M."/>
            <person name="Monod M."/>
            <person name="Shelest E."/>
            <person name="Barton R.C."/>
            <person name="Birch E."/>
            <person name="Brakhage A.A."/>
            <person name="Chen Z."/>
            <person name="Gurr S.J."/>
            <person name="Heiman D."/>
            <person name="Heitman J."/>
            <person name="Kosti I."/>
            <person name="Rossi A."/>
            <person name="Saif S."/>
            <person name="Samalova M."/>
            <person name="Saunders C.W."/>
            <person name="Shea T."/>
            <person name="Summerbell R.C."/>
            <person name="Xu J."/>
            <person name="Young S."/>
            <person name="Zeng Q."/>
            <person name="Birren B.W."/>
            <person name="Cuomo C.A."/>
            <person name="White T.C."/>
        </authorList>
    </citation>
    <scope>NUCLEOTIDE SEQUENCE [LARGE SCALE GENOMIC DNA]</scope>
    <source>
        <strain evidence="12">ATCC MYA-4604 / CBS 118893</strain>
    </source>
</reference>
<dbReference type="GO" id="GO:0016233">
    <property type="term" value="P:telomere capping"/>
    <property type="evidence" value="ECO:0007669"/>
    <property type="project" value="TreeGrafter"/>
</dbReference>
<evidence type="ECO:0000256" key="2">
    <source>
        <dbReference type="ARBA" id="ARBA00004574"/>
    </source>
</evidence>
<dbReference type="HOGENOM" id="CLU_016663_1_0_1"/>
<dbReference type="GO" id="GO:0000783">
    <property type="term" value="C:nuclear telomere cap complex"/>
    <property type="evidence" value="ECO:0007669"/>
    <property type="project" value="TreeGrafter"/>
</dbReference>
<keyword evidence="7" id="KW-0238">DNA-binding</keyword>
<sequence>MHRLPPGFDDVATAQSRKSGSASIIAVVVDALSPTRTGGSSYMSTFTVKDCDFGSESWRGLKVKYFHNDQAHLPDPDEGDVILLRNIRVGFVKGVCMYVSSNADSALWTMWKKRGSVKSKPGFRGPDRAESEYALRLLNNGSAQDIPQGQRYVAAAPQKQLTPKHTSSQTASPRLPGRKFCLLKDAAFSSFIDITGQVVKTFMEGDGRFILYVTDYTSNKNLYNYVQPSRGTGDDDSEYRYINKNKGRQWPGPFGTMTIQVTLWEPHARYARENVKVDDYVTLYNVNIKTDKFSGRMEGVLHTDRRYPDKIQVHIINDNETDVHIRQLVGRKKHYWRTLRADLPSAFGDSNRSEKSTSDLASSRKKQKLEEKRERLKEEKRRKKKDPEQPDFPRLVQTKRDELNPHIRASNPAIPCRLIRDILDPDTHTFKGPDGVEFQLPFQNVRYRSSVRVVDFFPHNIEDFSVSYNVDYALTNDGGDASDDSDPGARRWWEWRFCLLVEDGGPNVPHLPPGKTRERMPLLVYGSEAEFLLHIDAVNLRDNPETLAQLRERLFLLWGDLEERKNADIDAFYSNKAGTVSAKPFTCCIKEYGVKTGDKESNSDVLGWERRFQMFQTTIT</sequence>
<evidence type="ECO:0000256" key="7">
    <source>
        <dbReference type="ARBA" id="ARBA00023125"/>
    </source>
</evidence>
<evidence type="ECO:0000256" key="8">
    <source>
        <dbReference type="ARBA" id="ARBA00023242"/>
    </source>
</evidence>